<protein>
    <submittedName>
        <fullName evidence="2">Uncharacterized protein</fullName>
    </submittedName>
</protein>
<feature type="region of interest" description="Disordered" evidence="1">
    <location>
        <begin position="1"/>
        <end position="139"/>
    </location>
</feature>
<dbReference type="Proteomes" id="UP001195483">
    <property type="component" value="Unassembled WGS sequence"/>
</dbReference>
<feature type="compositionally biased region" description="Polar residues" evidence="1">
    <location>
        <begin position="126"/>
        <end position="139"/>
    </location>
</feature>
<reference evidence="2" key="1">
    <citation type="journal article" date="2021" name="Genome Biol. Evol.">
        <title>A High-Quality Reference Genome for a Parasitic Bivalve with Doubly Uniparental Inheritance (Bivalvia: Unionida).</title>
        <authorList>
            <person name="Smith C.H."/>
        </authorList>
    </citation>
    <scope>NUCLEOTIDE SEQUENCE</scope>
    <source>
        <strain evidence="2">CHS0354</strain>
    </source>
</reference>
<feature type="region of interest" description="Disordered" evidence="1">
    <location>
        <begin position="168"/>
        <end position="187"/>
    </location>
</feature>
<accession>A0AAE0TCR2</accession>
<keyword evidence="3" id="KW-1185">Reference proteome</keyword>
<evidence type="ECO:0000313" key="2">
    <source>
        <dbReference type="EMBL" id="KAK3607495.1"/>
    </source>
</evidence>
<dbReference type="EMBL" id="JAEAOA010001866">
    <property type="protein sequence ID" value="KAK3607495.1"/>
    <property type="molecule type" value="Genomic_DNA"/>
</dbReference>
<dbReference type="SUPFAM" id="SSF56219">
    <property type="entry name" value="DNase I-like"/>
    <property type="match status" value="1"/>
</dbReference>
<dbReference type="AlphaFoldDB" id="A0AAE0TCR2"/>
<name>A0AAE0TCR2_9BIVA</name>
<gene>
    <name evidence="2" type="ORF">CHS0354_031114</name>
</gene>
<sequence length="393" mass="44807">MNGKQHTSNLTQINTPDNNTGNSTFLSSTTRNQASPHESMDQANLANKESHNFPEFEDIRIGPKGKQLKGPTRCKSTVNISTTKPDLTNPRKASTTLPNTNKQQSPKRRQLYNNQQHQTYKKARASVQQDNNLNDLTSDTSCTSTNIYKRISTTRQITKAQYKDPHYLQHHDEQSTQPTKKNSQSRYHPSYLTLDLSCLQKSKESLTYRAILQELLQHKKGQIKIHRTKKSYIIIWCYSAAQIKAYRKITNRRNPYTNHHPPATQTSQVSTSPAATNQRDTNMPELNKAQKTPANKSPFPTAPTFTIWQWKCRVVNTNYLELAASIQESKNKPSIICLQEIKLKANQTTPPKINDYDTTYLKNRTTGHTGGGLAIYVSQRLSVHPTTRHVRQH</sequence>
<comment type="caution">
    <text evidence="2">The sequence shown here is derived from an EMBL/GenBank/DDBJ whole genome shotgun (WGS) entry which is preliminary data.</text>
</comment>
<reference evidence="2" key="3">
    <citation type="submission" date="2023-05" db="EMBL/GenBank/DDBJ databases">
        <authorList>
            <person name="Smith C.H."/>
        </authorList>
    </citation>
    <scope>NUCLEOTIDE SEQUENCE</scope>
    <source>
        <strain evidence="2">CHS0354</strain>
        <tissue evidence="2">Mantle</tissue>
    </source>
</reference>
<feature type="compositionally biased region" description="Basic and acidic residues" evidence="1">
    <location>
        <begin position="48"/>
        <end position="61"/>
    </location>
</feature>
<evidence type="ECO:0000313" key="3">
    <source>
        <dbReference type="Proteomes" id="UP001195483"/>
    </source>
</evidence>
<organism evidence="2 3">
    <name type="scientific">Potamilus streckersoni</name>
    <dbReference type="NCBI Taxonomy" id="2493646"/>
    <lineage>
        <taxon>Eukaryota</taxon>
        <taxon>Metazoa</taxon>
        <taxon>Spiralia</taxon>
        <taxon>Lophotrochozoa</taxon>
        <taxon>Mollusca</taxon>
        <taxon>Bivalvia</taxon>
        <taxon>Autobranchia</taxon>
        <taxon>Heteroconchia</taxon>
        <taxon>Palaeoheterodonta</taxon>
        <taxon>Unionida</taxon>
        <taxon>Unionoidea</taxon>
        <taxon>Unionidae</taxon>
        <taxon>Ambleminae</taxon>
        <taxon>Lampsilini</taxon>
        <taxon>Potamilus</taxon>
    </lineage>
</organism>
<evidence type="ECO:0000256" key="1">
    <source>
        <dbReference type="SAM" id="MobiDB-lite"/>
    </source>
</evidence>
<reference evidence="2" key="2">
    <citation type="journal article" date="2021" name="Genome Biol. Evol.">
        <title>Developing a high-quality reference genome for a parasitic bivalve with doubly uniparental inheritance (Bivalvia: Unionida).</title>
        <authorList>
            <person name="Smith C.H."/>
        </authorList>
    </citation>
    <scope>NUCLEOTIDE SEQUENCE</scope>
    <source>
        <strain evidence="2">CHS0354</strain>
        <tissue evidence="2">Mantle</tissue>
    </source>
</reference>
<feature type="compositionally biased region" description="Polar residues" evidence="1">
    <location>
        <begin position="74"/>
        <end position="104"/>
    </location>
</feature>
<feature type="compositionally biased region" description="Polar residues" evidence="1">
    <location>
        <begin position="1"/>
        <end position="47"/>
    </location>
</feature>
<dbReference type="InterPro" id="IPR036691">
    <property type="entry name" value="Endo/exonu/phosph_ase_sf"/>
</dbReference>
<dbReference type="Gene3D" id="3.60.10.10">
    <property type="entry name" value="Endonuclease/exonuclease/phosphatase"/>
    <property type="match status" value="1"/>
</dbReference>
<proteinExistence type="predicted"/>
<feature type="compositionally biased region" description="Polar residues" evidence="1">
    <location>
        <begin position="175"/>
        <end position="187"/>
    </location>
</feature>
<feature type="region of interest" description="Disordered" evidence="1">
    <location>
        <begin position="253"/>
        <end position="280"/>
    </location>
</feature>